<gene>
    <name evidence="2" type="ORF">Slin15195_G082980</name>
</gene>
<dbReference type="OrthoDB" id="3644353at2759"/>
<proteinExistence type="predicted"/>
<evidence type="ECO:0000256" key="1">
    <source>
        <dbReference type="SAM" id="MobiDB-lite"/>
    </source>
</evidence>
<reference evidence="2" key="1">
    <citation type="submission" date="2022-06" db="EMBL/GenBank/DDBJ databases">
        <title>Complete genome sequences of two strains of the flax pathogen Septoria linicola.</title>
        <authorList>
            <person name="Lapalu N."/>
            <person name="Simon A."/>
            <person name="Demenou B."/>
            <person name="Paumier D."/>
            <person name="Guillot M.-P."/>
            <person name="Gout L."/>
            <person name="Valade R."/>
        </authorList>
    </citation>
    <scope>NUCLEOTIDE SEQUENCE</scope>
    <source>
        <strain evidence="2">SE15195</strain>
    </source>
</reference>
<evidence type="ECO:0000313" key="2">
    <source>
        <dbReference type="EMBL" id="USW54979.1"/>
    </source>
</evidence>
<dbReference type="EMBL" id="CP099424">
    <property type="protein sequence ID" value="USW54979.1"/>
    <property type="molecule type" value="Genomic_DNA"/>
</dbReference>
<keyword evidence="3" id="KW-1185">Reference proteome</keyword>
<name>A0A9Q9AT73_9PEZI</name>
<protein>
    <submittedName>
        <fullName evidence="2">Uncharacterized protein</fullName>
    </submittedName>
</protein>
<organism evidence="2 3">
    <name type="scientific">Septoria linicola</name>
    <dbReference type="NCBI Taxonomy" id="215465"/>
    <lineage>
        <taxon>Eukaryota</taxon>
        <taxon>Fungi</taxon>
        <taxon>Dikarya</taxon>
        <taxon>Ascomycota</taxon>
        <taxon>Pezizomycotina</taxon>
        <taxon>Dothideomycetes</taxon>
        <taxon>Dothideomycetidae</taxon>
        <taxon>Mycosphaerellales</taxon>
        <taxon>Mycosphaerellaceae</taxon>
        <taxon>Septoria</taxon>
    </lineage>
</organism>
<evidence type="ECO:0000313" key="3">
    <source>
        <dbReference type="Proteomes" id="UP001056384"/>
    </source>
</evidence>
<dbReference type="AlphaFoldDB" id="A0A9Q9AT73"/>
<dbReference type="Proteomes" id="UP001056384">
    <property type="component" value="Chromosome 7"/>
</dbReference>
<feature type="region of interest" description="Disordered" evidence="1">
    <location>
        <begin position="476"/>
        <end position="501"/>
    </location>
</feature>
<sequence>MWPPEGVMPPAADNSAQAELAAALLGLDLREPDVGVEDIMSALRSVHVSTSALDVSERFIAAAQNSHELHFEIPALGLLPEGKAPYLRKPENIEVRDCPILTAKLDTSFSIRLATSDIPSLSVVQAVEIDGNDVCALADHMERLHSAPGITTFAFVEWDGGWTAGGRSSETKTFSLDAREWSDILEGFDEEDEWPAIADHILHRRSDRAYFHVHENLRLHNIELALTDLALWGEHWDSGRMHSPNHLLSYNITWQGSNESWEGTLPCGHTQAVPPLKAIYDMTEVEAQEFACDTCDAYVLSEEDYHQVLNLYGRRHRAKFQFDVQCWKALKARALAADDKIFKVTHQELRTIFSEVAATFHEPESIVPGFMSLVDSKETLMILQHLYSVFCNGETSVTVDTAASPEAYFDMLFERLCDEAGLGPNEDVAGILPIGFETFLHQWIQRVFLCLKTKEAHQENDLADELMCMMLDNSKTAGDRKRKPGKARQVQEDDGPQCFRL</sequence>
<accession>A0A9Q9AT73</accession>